<keyword evidence="2" id="KW-1185">Reference proteome</keyword>
<proteinExistence type="predicted"/>
<dbReference type="EMBL" id="LXQA010105353">
    <property type="protein sequence ID" value="MCI17419.1"/>
    <property type="molecule type" value="Genomic_DNA"/>
</dbReference>
<evidence type="ECO:0000313" key="2">
    <source>
        <dbReference type="Proteomes" id="UP000265520"/>
    </source>
</evidence>
<dbReference type="AlphaFoldDB" id="A0A392Q0R1"/>
<accession>A0A392Q0R1</accession>
<comment type="caution">
    <text evidence="1">The sequence shown here is derived from an EMBL/GenBank/DDBJ whole genome shotgun (WGS) entry which is preliminary data.</text>
</comment>
<dbReference type="Proteomes" id="UP000265520">
    <property type="component" value="Unassembled WGS sequence"/>
</dbReference>
<name>A0A392Q0R1_9FABA</name>
<protein>
    <submittedName>
        <fullName evidence="1">Uncharacterized protein</fullName>
    </submittedName>
</protein>
<evidence type="ECO:0000313" key="1">
    <source>
        <dbReference type="EMBL" id="MCI17419.1"/>
    </source>
</evidence>
<sequence>MTRPNPKFPTNISRPAAVLSAIVVFAVAGVQNAILDNNQTE</sequence>
<reference evidence="1 2" key="1">
    <citation type="journal article" date="2018" name="Front. Plant Sci.">
        <title>Red Clover (Trifolium pratense) and Zigzag Clover (T. medium) - A Picture of Genomic Similarities and Differences.</title>
        <authorList>
            <person name="Dluhosova J."/>
            <person name="Istvanek J."/>
            <person name="Nedelnik J."/>
            <person name="Repkova J."/>
        </authorList>
    </citation>
    <scope>NUCLEOTIDE SEQUENCE [LARGE SCALE GENOMIC DNA]</scope>
    <source>
        <strain evidence="2">cv. 10/8</strain>
        <tissue evidence="1">Leaf</tissue>
    </source>
</reference>
<organism evidence="1 2">
    <name type="scientific">Trifolium medium</name>
    <dbReference type="NCBI Taxonomy" id="97028"/>
    <lineage>
        <taxon>Eukaryota</taxon>
        <taxon>Viridiplantae</taxon>
        <taxon>Streptophyta</taxon>
        <taxon>Embryophyta</taxon>
        <taxon>Tracheophyta</taxon>
        <taxon>Spermatophyta</taxon>
        <taxon>Magnoliopsida</taxon>
        <taxon>eudicotyledons</taxon>
        <taxon>Gunneridae</taxon>
        <taxon>Pentapetalae</taxon>
        <taxon>rosids</taxon>
        <taxon>fabids</taxon>
        <taxon>Fabales</taxon>
        <taxon>Fabaceae</taxon>
        <taxon>Papilionoideae</taxon>
        <taxon>50 kb inversion clade</taxon>
        <taxon>NPAAA clade</taxon>
        <taxon>Hologalegina</taxon>
        <taxon>IRL clade</taxon>
        <taxon>Trifolieae</taxon>
        <taxon>Trifolium</taxon>
    </lineage>
</organism>